<dbReference type="RefSeq" id="WP_058634709.1">
    <property type="nucleotide sequence ID" value="NZ_LDPZ01000018.1"/>
</dbReference>
<accession>A0A175RA60</accession>
<feature type="domain" description="ABC-three component systems C-terminal" evidence="1">
    <location>
        <begin position="382"/>
        <end position="546"/>
    </location>
</feature>
<dbReference type="Pfam" id="PF20395">
    <property type="entry name" value="CTD3"/>
    <property type="match status" value="1"/>
</dbReference>
<name>A0A175RA60_9HYPH</name>
<reference evidence="2 3" key="1">
    <citation type="journal article" date="2016" name="Front. Microbiol.">
        <title>Genomic Resource of Rice Seed Associated Bacteria.</title>
        <authorList>
            <person name="Midha S."/>
            <person name="Bansal K."/>
            <person name="Sharma S."/>
            <person name="Kumar N."/>
            <person name="Patil P.P."/>
            <person name="Chaudhry V."/>
            <person name="Patil P.B."/>
        </authorList>
    </citation>
    <scope>NUCLEOTIDE SEQUENCE [LARGE SCALE GENOMIC DNA]</scope>
    <source>
        <strain evidence="2 3">NS226</strain>
    </source>
</reference>
<gene>
    <name evidence="2" type="ORF">NS226_08995</name>
</gene>
<sequence>MPRIEFHFANGHTRVEVDATLLSTGQLNLCLLQLPSSHEAIATDASRPIAVTALRDLLSGGATHAQPALPQLVPGAAPVLIVAPEYAFGSSDWPAIDAMVRGAARPIILLAGFGVTSAQAVLDWSGAAEDGGTERRLSWDQDANPVSNAMRVNGGWCWIHEPGGDTHCIVYLKNVLQQAIEAVQLPDLQMGEIILHLSCGDLDLFPLICADLIKPAAQHPGSPQARIRDILGAVAADRPALVVGSLLQFGFNVNWEIAVNALLNTVLIGRRAAVALCNIAHDRPRPNEQEDKWRSLTGVFAPFGELPKGQPDLPAARALNAQGIAGAVVRHTHGCATAGMVGWPPYDPVNGVLVWRGNMYCPITANGLAFPIAPVPAAAACEIARFLRRHPPGDGMAPRLREGILMIDGQLKGGNSPSPDIVLVTTLDGVTADAKRNPDALSEAEVTSALKAGLHALATVRSIDGISWQDSDNMTGQLRLQAQERHLLVWRSPNESPLSMQRHLAAWKLRGGTHPDLVVLGATPLGELSDGEIPEDRRDDISLAPPADTALAAGGSLAATAGDITETRPLRRVAGLGISHVTSVYADYVEDEDEARVAALMASIGAFFQ</sequence>
<dbReference type="OrthoDB" id="8477330at2"/>
<comment type="caution">
    <text evidence="2">The sequence shown here is derived from an EMBL/GenBank/DDBJ whole genome shotgun (WGS) entry which is preliminary data.</text>
</comment>
<dbReference type="EMBL" id="LDPZ01000018">
    <property type="protein sequence ID" value="KTQ96004.1"/>
    <property type="molecule type" value="Genomic_DNA"/>
</dbReference>
<dbReference type="AlphaFoldDB" id="A0A175RA60"/>
<dbReference type="Proteomes" id="UP000078272">
    <property type="component" value="Unassembled WGS sequence"/>
</dbReference>
<organism evidence="2 3">
    <name type="scientific">Aureimonas ureilytica</name>
    <dbReference type="NCBI Taxonomy" id="401562"/>
    <lineage>
        <taxon>Bacteria</taxon>
        <taxon>Pseudomonadati</taxon>
        <taxon>Pseudomonadota</taxon>
        <taxon>Alphaproteobacteria</taxon>
        <taxon>Hyphomicrobiales</taxon>
        <taxon>Aurantimonadaceae</taxon>
        <taxon>Aureimonas</taxon>
    </lineage>
</organism>
<proteinExistence type="predicted"/>
<evidence type="ECO:0000259" key="1">
    <source>
        <dbReference type="Pfam" id="PF20395"/>
    </source>
</evidence>
<dbReference type="InterPro" id="IPR046870">
    <property type="entry name" value="ABC-3C_CTD3"/>
</dbReference>
<dbReference type="PATRIC" id="fig|401562.3.peg.1188"/>
<evidence type="ECO:0000313" key="2">
    <source>
        <dbReference type="EMBL" id="KTQ96004.1"/>
    </source>
</evidence>
<evidence type="ECO:0000313" key="3">
    <source>
        <dbReference type="Proteomes" id="UP000078272"/>
    </source>
</evidence>
<protein>
    <recommendedName>
        <fullName evidence="1">ABC-three component systems C-terminal domain-containing protein</fullName>
    </recommendedName>
</protein>